<accession>A0ABZ2B1R3</accession>
<dbReference type="EMBL" id="CP143811">
    <property type="protein sequence ID" value="WVO22680.1"/>
    <property type="molecule type" value="Genomic_DNA"/>
</dbReference>
<proteinExistence type="predicted"/>
<dbReference type="Proteomes" id="UP001432216">
    <property type="component" value="Chromosome 6"/>
</dbReference>
<dbReference type="GeneID" id="89990783"/>
<name>A0ABZ2B1R3_9TREE</name>
<evidence type="ECO:0000313" key="1">
    <source>
        <dbReference type="EMBL" id="WVO22680.1"/>
    </source>
</evidence>
<reference evidence="1 2" key="1">
    <citation type="submission" date="2024-01" db="EMBL/GenBank/DDBJ databases">
        <title>Comparative genomics of Cryptococcus and Kwoniella reveals pathogenesis evolution and contrasting modes of karyotype evolution via chromosome fusion or intercentromeric recombination.</title>
        <authorList>
            <person name="Coelho M.A."/>
            <person name="David-Palma M."/>
            <person name="Shea T."/>
            <person name="Bowers K."/>
            <person name="McGinley-Smith S."/>
            <person name="Mohammad A.W."/>
            <person name="Gnirke A."/>
            <person name="Yurkov A.M."/>
            <person name="Nowrousian M."/>
            <person name="Sun S."/>
            <person name="Cuomo C.A."/>
            <person name="Heitman J."/>
        </authorList>
    </citation>
    <scope>NUCLEOTIDE SEQUENCE [LARGE SCALE GENOMIC DNA]</scope>
    <source>
        <strain evidence="1 2">7685027</strain>
    </source>
</reference>
<organism evidence="1 2">
    <name type="scientific">Cryptococcus decagattii</name>
    <dbReference type="NCBI Taxonomy" id="1859122"/>
    <lineage>
        <taxon>Eukaryota</taxon>
        <taxon>Fungi</taxon>
        <taxon>Dikarya</taxon>
        <taxon>Basidiomycota</taxon>
        <taxon>Agaricomycotina</taxon>
        <taxon>Tremellomycetes</taxon>
        <taxon>Tremellales</taxon>
        <taxon>Cryptococcaceae</taxon>
        <taxon>Cryptococcus</taxon>
        <taxon>Cryptococcus gattii species complex</taxon>
    </lineage>
</organism>
<evidence type="ECO:0000313" key="2">
    <source>
        <dbReference type="Proteomes" id="UP001432216"/>
    </source>
</evidence>
<gene>
    <name evidence="1" type="ORF">IAS62_004011</name>
</gene>
<keyword evidence="2" id="KW-1185">Reference proteome</keyword>
<protein>
    <submittedName>
        <fullName evidence="1">Uncharacterized protein</fullName>
    </submittedName>
</protein>
<sequence length="79" mass="9071">MEKLEHLAFKPGFETERLMPVNENLPKDIDISRLASTDLLQQHLGRLSTFRPSPALALSFNQVIFAFQILPLSFRYAHC</sequence>
<dbReference type="RefSeq" id="XP_064721919.1">
    <property type="nucleotide sequence ID" value="XM_064865847.1"/>
</dbReference>